<sequence>MPEPKGNLDICTEINGQIIYVNDIFKHRDVDSFIQITGIQHDDGNVNDTEIYYLTADGEKDWMVLCYLIEHYEKVERL</sequence>
<protein>
    <submittedName>
        <fullName evidence="1">Uncharacterized protein</fullName>
    </submittedName>
</protein>
<evidence type="ECO:0000313" key="1">
    <source>
        <dbReference type="EMBL" id="AKA61437.1"/>
    </source>
</evidence>
<proteinExistence type="predicted"/>
<reference evidence="1 2" key="1">
    <citation type="journal article" date="2015" name="Genome Announc.">
        <title>Complete Genome Sequence of Bacillus megaterium Siphophage Stahl.</title>
        <authorList>
            <person name="Brizendine A.M."/>
            <person name="Rousseau S."/>
            <person name="Hernandez A.C."/>
            <person name="Kuty Everett G.F."/>
        </authorList>
    </citation>
    <scope>NUCLEOTIDE SEQUENCE [LARGE SCALE GENOMIC DNA]</scope>
</reference>
<dbReference type="EMBL" id="KP696447">
    <property type="protein sequence ID" value="AKA61437.1"/>
    <property type="molecule type" value="Genomic_DNA"/>
</dbReference>
<evidence type="ECO:0000313" key="2">
    <source>
        <dbReference type="Proteomes" id="UP000033015"/>
    </source>
</evidence>
<name>A0A0E3M3C9_9CAUD</name>
<gene>
    <name evidence="1" type="ORF">CPT_Stahl9</name>
</gene>
<dbReference type="OrthoDB" id="35108at10239"/>
<dbReference type="KEGG" id="vg:26647812"/>
<dbReference type="Proteomes" id="UP000033015">
    <property type="component" value="Segment"/>
</dbReference>
<dbReference type="GeneID" id="26647812"/>
<dbReference type="RefSeq" id="YP_009203613.1">
    <property type="nucleotide sequence ID" value="NC_028856.1"/>
</dbReference>
<accession>A0A0E3M3C9</accession>
<keyword evidence="2" id="KW-1185">Reference proteome</keyword>
<reference evidence="2" key="2">
    <citation type="submission" date="2015-01" db="EMBL/GenBank/DDBJ databases">
        <title>Complete Genome of Bacillus megaterium Siphophage Stahl.</title>
        <authorList>
            <person name="Brizendine A.M."/>
            <person name="Rousseau S."/>
            <person name="Hernandez A.C."/>
            <person name="Everett G.F.K."/>
        </authorList>
    </citation>
    <scope>NUCLEOTIDE SEQUENCE [LARGE SCALE GENOMIC DNA]</scope>
</reference>
<organism evidence="1 2">
    <name type="scientific">Bacillus phage Stahl</name>
    <dbReference type="NCBI Taxonomy" id="1610832"/>
    <lineage>
        <taxon>Viruses</taxon>
        <taxon>Duplodnaviria</taxon>
        <taxon>Heunggongvirae</taxon>
        <taxon>Uroviricota</taxon>
        <taxon>Caudoviricetes</taxon>
        <taxon>Slashvirus</taxon>
        <taxon>Slashvirus stahl</taxon>
    </lineage>
</organism>